<proteinExistence type="predicted"/>
<accession>A0A388KU43</accession>
<keyword evidence="3" id="KW-1185">Reference proteome</keyword>
<evidence type="ECO:0000256" key="1">
    <source>
        <dbReference type="SAM" id="MobiDB-lite"/>
    </source>
</evidence>
<protein>
    <submittedName>
        <fullName evidence="2">Uncharacterized protein</fullName>
    </submittedName>
</protein>
<feature type="compositionally biased region" description="Basic and acidic residues" evidence="1">
    <location>
        <begin position="34"/>
        <end position="53"/>
    </location>
</feature>
<gene>
    <name evidence="2" type="ORF">CBR_g16902</name>
</gene>
<sequence length="162" mass="18005">MITPPPQKKLDAGGSRTTAGNHHTSASGVAEGVVEGRVDDVHCEDGKRDGRWEGDDDDDRPLASRRRRTAQEVDLEDRLKLWVDYDVFLGQGPEKPLREAIGDYADYFVPIAKGDAGAEPPSMLIMPTNDVPRFKIDDSVQHGPALCRTRIVEKLAMRTLRR</sequence>
<comment type="caution">
    <text evidence="2">The sequence shown here is derived from an EMBL/GenBank/DDBJ whole genome shotgun (WGS) entry which is preliminary data.</text>
</comment>
<dbReference type="Proteomes" id="UP000265515">
    <property type="component" value="Unassembled WGS sequence"/>
</dbReference>
<dbReference type="AlphaFoldDB" id="A0A388KU43"/>
<feature type="region of interest" description="Disordered" evidence="1">
    <location>
        <begin position="1"/>
        <end position="70"/>
    </location>
</feature>
<dbReference type="Gramene" id="GBG73559">
    <property type="protein sequence ID" value="GBG73559"/>
    <property type="gene ID" value="CBR_g16902"/>
</dbReference>
<feature type="compositionally biased region" description="Polar residues" evidence="1">
    <location>
        <begin position="15"/>
        <end position="27"/>
    </location>
</feature>
<name>A0A388KU43_CHABU</name>
<dbReference type="EMBL" id="BFEA01000185">
    <property type="protein sequence ID" value="GBG73559.1"/>
    <property type="molecule type" value="Genomic_DNA"/>
</dbReference>
<evidence type="ECO:0000313" key="2">
    <source>
        <dbReference type="EMBL" id="GBG73559.1"/>
    </source>
</evidence>
<organism evidence="2 3">
    <name type="scientific">Chara braunii</name>
    <name type="common">Braun's stonewort</name>
    <dbReference type="NCBI Taxonomy" id="69332"/>
    <lineage>
        <taxon>Eukaryota</taxon>
        <taxon>Viridiplantae</taxon>
        <taxon>Streptophyta</taxon>
        <taxon>Charophyceae</taxon>
        <taxon>Charales</taxon>
        <taxon>Characeae</taxon>
        <taxon>Chara</taxon>
    </lineage>
</organism>
<reference evidence="2 3" key="1">
    <citation type="journal article" date="2018" name="Cell">
        <title>The Chara Genome: Secondary Complexity and Implications for Plant Terrestrialization.</title>
        <authorList>
            <person name="Nishiyama T."/>
            <person name="Sakayama H."/>
            <person name="Vries J.D."/>
            <person name="Buschmann H."/>
            <person name="Saint-Marcoux D."/>
            <person name="Ullrich K.K."/>
            <person name="Haas F.B."/>
            <person name="Vanderstraeten L."/>
            <person name="Becker D."/>
            <person name="Lang D."/>
            <person name="Vosolsobe S."/>
            <person name="Rombauts S."/>
            <person name="Wilhelmsson P.K.I."/>
            <person name="Janitza P."/>
            <person name="Kern R."/>
            <person name="Heyl A."/>
            <person name="Rumpler F."/>
            <person name="Villalobos L.I.A.C."/>
            <person name="Clay J.M."/>
            <person name="Skokan R."/>
            <person name="Toyoda A."/>
            <person name="Suzuki Y."/>
            <person name="Kagoshima H."/>
            <person name="Schijlen E."/>
            <person name="Tajeshwar N."/>
            <person name="Catarino B."/>
            <person name="Hetherington A.J."/>
            <person name="Saltykova A."/>
            <person name="Bonnot C."/>
            <person name="Breuninger H."/>
            <person name="Symeonidi A."/>
            <person name="Radhakrishnan G.V."/>
            <person name="Van Nieuwerburgh F."/>
            <person name="Deforce D."/>
            <person name="Chang C."/>
            <person name="Karol K.G."/>
            <person name="Hedrich R."/>
            <person name="Ulvskov P."/>
            <person name="Glockner G."/>
            <person name="Delwiche C.F."/>
            <person name="Petrasek J."/>
            <person name="Van de Peer Y."/>
            <person name="Friml J."/>
            <person name="Beilby M."/>
            <person name="Dolan L."/>
            <person name="Kohara Y."/>
            <person name="Sugano S."/>
            <person name="Fujiyama A."/>
            <person name="Delaux P.-M."/>
            <person name="Quint M."/>
            <person name="TheiBen G."/>
            <person name="Hagemann M."/>
            <person name="Harholt J."/>
            <person name="Dunand C."/>
            <person name="Zachgo S."/>
            <person name="Langdale J."/>
            <person name="Maumus F."/>
            <person name="Straeten D.V.D."/>
            <person name="Gould S.B."/>
            <person name="Rensing S.A."/>
        </authorList>
    </citation>
    <scope>NUCLEOTIDE SEQUENCE [LARGE SCALE GENOMIC DNA]</scope>
    <source>
        <strain evidence="2 3">S276</strain>
    </source>
</reference>
<evidence type="ECO:0000313" key="3">
    <source>
        <dbReference type="Proteomes" id="UP000265515"/>
    </source>
</evidence>